<evidence type="ECO:0000313" key="5">
    <source>
        <dbReference type="EMBL" id="GBL86087.1"/>
    </source>
</evidence>
<dbReference type="InterPro" id="IPR004169">
    <property type="entry name" value="Spidertoxin"/>
</dbReference>
<keyword evidence="3" id="KW-1015">Disulfide bond</keyword>
<keyword evidence="4" id="KW-0812">Transmembrane</keyword>
<dbReference type="SUPFAM" id="SSF57059">
    <property type="entry name" value="omega toxin-like"/>
    <property type="match status" value="1"/>
</dbReference>
<dbReference type="Proteomes" id="UP000499080">
    <property type="component" value="Unassembled WGS sequence"/>
</dbReference>
<comment type="subcellular location">
    <subcellularLocation>
        <location evidence="1">Secreted</location>
    </subcellularLocation>
</comment>
<evidence type="ECO:0000256" key="3">
    <source>
        <dbReference type="ARBA" id="ARBA00023157"/>
    </source>
</evidence>
<reference evidence="5 6" key="1">
    <citation type="journal article" date="2019" name="Sci. Rep.">
        <title>Orb-weaving spider Araneus ventricosus genome elucidates the spidroin gene catalogue.</title>
        <authorList>
            <person name="Kono N."/>
            <person name="Nakamura H."/>
            <person name="Ohtoshi R."/>
            <person name="Moran D.A.P."/>
            <person name="Shinohara A."/>
            <person name="Yoshida Y."/>
            <person name="Fujiwara M."/>
            <person name="Mori M."/>
            <person name="Tomita M."/>
            <person name="Arakawa K."/>
        </authorList>
    </citation>
    <scope>NUCLEOTIDE SEQUENCE [LARGE SCALE GENOMIC DNA]</scope>
</reference>
<organism evidence="5 6">
    <name type="scientific">Araneus ventricosus</name>
    <name type="common">Orbweaver spider</name>
    <name type="synonym">Epeira ventricosa</name>
    <dbReference type="NCBI Taxonomy" id="182803"/>
    <lineage>
        <taxon>Eukaryota</taxon>
        <taxon>Metazoa</taxon>
        <taxon>Ecdysozoa</taxon>
        <taxon>Arthropoda</taxon>
        <taxon>Chelicerata</taxon>
        <taxon>Arachnida</taxon>
        <taxon>Araneae</taxon>
        <taxon>Araneomorphae</taxon>
        <taxon>Entelegynae</taxon>
        <taxon>Araneoidea</taxon>
        <taxon>Araneidae</taxon>
        <taxon>Araneus</taxon>
    </lineage>
</organism>
<dbReference type="GO" id="GO:0005576">
    <property type="term" value="C:extracellular region"/>
    <property type="evidence" value="ECO:0007669"/>
    <property type="project" value="UniProtKB-SubCell"/>
</dbReference>
<name>A0A4Y2B2M7_ARAVE</name>
<protein>
    <recommendedName>
        <fullName evidence="7">U8-agatoxin-Ao1a</fullName>
    </recommendedName>
</protein>
<evidence type="ECO:0000256" key="1">
    <source>
        <dbReference type="ARBA" id="ARBA00004613"/>
    </source>
</evidence>
<evidence type="ECO:0008006" key="7">
    <source>
        <dbReference type="Google" id="ProtNLM"/>
    </source>
</evidence>
<evidence type="ECO:0000256" key="2">
    <source>
        <dbReference type="ARBA" id="ARBA00022525"/>
    </source>
</evidence>
<dbReference type="EMBL" id="BGPR01000046">
    <property type="protein sequence ID" value="GBL86087.1"/>
    <property type="molecule type" value="Genomic_DNA"/>
</dbReference>
<dbReference type="GO" id="GO:0008200">
    <property type="term" value="F:ion channel inhibitor activity"/>
    <property type="evidence" value="ECO:0007669"/>
    <property type="project" value="InterPro"/>
</dbReference>
<sequence>MKTSFTFFAVVLLISNLDNLGTRLLDMNSSLQTSDMKYLLLATLAVLLFVQAMAAVPYPPPLDRNLSEDYNDNNLENFLGRADKRACIPRGRGCDGKPNDCCANSSCRCNLWGTNCRCERAGLFQQWGK</sequence>
<evidence type="ECO:0000256" key="4">
    <source>
        <dbReference type="SAM" id="Phobius"/>
    </source>
</evidence>
<evidence type="ECO:0000313" key="6">
    <source>
        <dbReference type="Proteomes" id="UP000499080"/>
    </source>
</evidence>
<dbReference type="AlphaFoldDB" id="A0A4Y2B2M7"/>
<accession>A0A4Y2B2M7</accession>
<keyword evidence="6" id="KW-1185">Reference proteome</keyword>
<dbReference type="OrthoDB" id="6100049at2759"/>
<feature type="transmembrane region" description="Helical" evidence="4">
    <location>
        <begin position="38"/>
        <end position="58"/>
    </location>
</feature>
<keyword evidence="2" id="KW-0964">Secreted</keyword>
<dbReference type="CDD" id="cd12960">
    <property type="entry name" value="Spider_toxin"/>
    <property type="match status" value="1"/>
</dbReference>
<proteinExistence type="predicted"/>
<comment type="caution">
    <text evidence="5">The sequence shown here is derived from an EMBL/GenBank/DDBJ whole genome shotgun (WGS) entry which is preliminary data.</text>
</comment>
<dbReference type="Gene3D" id="4.10.40.10">
    <property type="match status" value="1"/>
</dbReference>
<gene>
    <name evidence="5" type="ORF">AVEN_89129_1</name>
</gene>
<keyword evidence="4" id="KW-0472">Membrane</keyword>
<keyword evidence="4" id="KW-1133">Transmembrane helix</keyword>